<organism evidence="3 4">
    <name type="scientific">Paranoxybacillus vitaminiphilus</name>
    <dbReference type="NCBI Taxonomy" id="581036"/>
    <lineage>
        <taxon>Bacteria</taxon>
        <taxon>Bacillati</taxon>
        <taxon>Bacillota</taxon>
        <taxon>Bacilli</taxon>
        <taxon>Bacillales</taxon>
        <taxon>Anoxybacillaceae</taxon>
        <taxon>Paranoxybacillus</taxon>
    </lineage>
</organism>
<dbReference type="InterPro" id="IPR024425">
    <property type="entry name" value="LiaF-like_C"/>
</dbReference>
<dbReference type="Pfam" id="PF09922">
    <property type="entry name" value="LiaF-like_C"/>
    <property type="match status" value="1"/>
</dbReference>
<dbReference type="Proteomes" id="UP000248555">
    <property type="component" value="Unassembled WGS sequence"/>
</dbReference>
<dbReference type="AlphaFoldDB" id="A0A327YLB7"/>
<dbReference type="InterPro" id="IPR047793">
    <property type="entry name" value="LiaF_C"/>
</dbReference>
<keyword evidence="1" id="KW-0812">Transmembrane</keyword>
<dbReference type="EMBL" id="QLMH01000004">
    <property type="protein sequence ID" value="RAK20535.1"/>
    <property type="molecule type" value="Genomic_DNA"/>
</dbReference>
<reference evidence="3 4" key="1">
    <citation type="submission" date="2018-06" db="EMBL/GenBank/DDBJ databases">
        <title>Genomic Encyclopedia of Type Strains, Phase III (KMG-III): the genomes of soil and plant-associated and newly described type strains.</title>
        <authorList>
            <person name="Whitman W."/>
        </authorList>
    </citation>
    <scope>NUCLEOTIDE SEQUENCE [LARGE SCALE GENOMIC DNA]</scope>
    <source>
        <strain evidence="3 4">CGMCC 1.8979</strain>
    </source>
</reference>
<comment type="caution">
    <text evidence="3">The sequence shown here is derived from an EMBL/GenBank/DDBJ whole genome shotgun (WGS) entry which is preliminary data.</text>
</comment>
<accession>A0A327YLB7</accession>
<dbReference type="PIRSF" id="PIRSF031509">
    <property type="entry name" value="Cell_wall_LiaF/YvqF"/>
    <property type="match status" value="1"/>
</dbReference>
<dbReference type="InterPro" id="IPR016975">
    <property type="entry name" value="Cell_wall_LiaF"/>
</dbReference>
<keyword evidence="1" id="KW-0472">Membrane</keyword>
<dbReference type="OrthoDB" id="2351415at2"/>
<name>A0A327YLB7_9BACL</name>
<gene>
    <name evidence="3" type="ORF">B0I26_104188</name>
</gene>
<feature type="transmembrane region" description="Helical" evidence="1">
    <location>
        <begin position="12"/>
        <end position="45"/>
    </location>
</feature>
<evidence type="ECO:0000256" key="1">
    <source>
        <dbReference type="SAM" id="Phobius"/>
    </source>
</evidence>
<dbReference type="NCBIfam" id="NF040535">
    <property type="entry name" value="LiaF_C_term"/>
    <property type="match status" value="1"/>
</dbReference>
<sequence length="244" mass="27843">MINQLKNDFISWVLFIGVILFLGELLFFHGGAIFFLIIAIGCIYIGRKRMPRISGTGLFWFGVISLIILVFNMFAFKFLLFASLIYVIIHFVRSKQKPTYITPVIQEAERIPSGESFLRRKPLLKNVLFGTQKTPEHVYEWNDVNVQTGIGDTIIDLSYTLLPKGESVIVIRNILGNIQIIVPYEIEVSVHHSVIAGSVTIFEHSEMKVWNETLHFQTAGYENAPQKIKIVTSMIVGNLEVKRR</sequence>
<feature type="domain" description="Cell wall-active antibiotics response LiaF-like C-terminal" evidence="2">
    <location>
        <begin position="129"/>
        <end position="241"/>
    </location>
</feature>
<proteinExistence type="predicted"/>
<dbReference type="GO" id="GO:0016020">
    <property type="term" value="C:membrane"/>
    <property type="evidence" value="ECO:0007669"/>
    <property type="project" value="InterPro"/>
</dbReference>
<protein>
    <submittedName>
        <fullName evidence="3">Lia operon protein LiaF</fullName>
    </submittedName>
</protein>
<keyword evidence="4" id="KW-1185">Reference proteome</keyword>
<feature type="transmembrane region" description="Helical" evidence="1">
    <location>
        <begin position="57"/>
        <end position="89"/>
    </location>
</feature>
<evidence type="ECO:0000259" key="2">
    <source>
        <dbReference type="Pfam" id="PF09922"/>
    </source>
</evidence>
<evidence type="ECO:0000313" key="3">
    <source>
        <dbReference type="EMBL" id="RAK20535.1"/>
    </source>
</evidence>
<dbReference type="RefSeq" id="WP_111644824.1">
    <property type="nucleotide sequence ID" value="NZ_QLMH01000004.1"/>
</dbReference>
<evidence type="ECO:0000313" key="4">
    <source>
        <dbReference type="Proteomes" id="UP000248555"/>
    </source>
</evidence>
<keyword evidence="1" id="KW-1133">Transmembrane helix</keyword>